<dbReference type="CDD" id="cd01285">
    <property type="entry name" value="nucleoside_deaminase"/>
    <property type="match status" value="1"/>
</dbReference>
<feature type="domain" description="CMP/dCMP-type deaminase" evidence="3">
    <location>
        <begin position="34"/>
        <end position="164"/>
    </location>
</feature>
<keyword evidence="1" id="KW-0479">Metal-binding</keyword>
<keyword evidence="5" id="KW-1185">Reference proteome</keyword>
<dbReference type="InterPro" id="IPR002125">
    <property type="entry name" value="CMP_dCMP_dom"/>
</dbReference>
<dbReference type="SUPFAM" id="SSF53927">
    <property type="entry name" value="Cytidine deaminase-like"/>
    <property type="match status" value="1"/>
</dbReference>
<proteinExistence type="predicted"/>
<reference evidence="4 5" key="1">
    <citation type="journal article" date="2019" name="Int. J. Syst. Evol. Microbiol.">
        <title>The Global Catalogue of Microorganisms (GCM) 10K type strain sequencing project: providing services to taxonomists for standard genome sequencing and annotation.</title>
        <authorList>
            <consortium name="The Broad Institute Genomics Platform"/>
            <consortium name="The Broad Institute Genome Sequencing Center for Infectious Disease"/>
            <person name="Wu L."/>
            <person name="Ma J."/>
        </authorList>
    </citation>
    <scope>NUCLEOTIDE SEQUENCE [LARGE SCALE GENOMIC DNA]</scope>
    <source>
        <strain evidence="4 5">JCM 13378</strain>
    </source>
</reference>
<sequence length="197" mass="21402">MCDRSTIKPSALQQLEISLPDWVMRIPDWAATYSGDNAKMALAIELAAQNVQRHSGGPFGSAIFDANSHQLIAVGVNQVMAAKNSCLHGEMMAIMLAQRRLDTFCLSAEDGQYELFTSCEPCAMCLGAVLWSGVKRLVCAATGEDARAIGFDEGPVFEASYAYLKNTGVDIVRELQRDKARQVLDDYLAKGGTIYNG</sequence>
<gene>
    <name evidence="4" type="ORF">GCM10009092_26830</name>
</gene>
<dbReference type="EMBL" id="BAAAEI010000014">
    <property type="protein sequence ID" value="GAA0361144.1"/>
    <property type="molecule type" value="Genomic_DNA"/>
</dbReference>
<comment type="caution">
    <text evidence="4">The sequence shown here is derived from an EMBL/GenBank/DDBJ whole genome shotgun (WGS) entry which is preliminary data.</text>
</comment>
<accession>A0ABN0XCY8</accession>
<dbReference type="Gene3D" id="3.40.140.10">
    <property type="entry name" value="Cytidine Deaminase, domain 2"/>
    <property type="match status" value="1"/>
</dbReference>
<name>A0ABN0XCY8_9ALTE</name>
<evidence type="ECO:0000313" key="4">
    <source>
        <dbReference type="EMBL" id="GAA0361144.1"/>
    </source>
</evidence>
<evidence type="ECO:0000256" key="2">
    <source>
        <dbReference type="ARBA" id="ARBA00022833"/>
    </source>
</evidence>
<dbReference type="Proteomes" id="UP001501757">
    <property type="component" value="Unassembled WGS sequence"/>
</dbReference>
<dbReference type="InterPro" id="IPR016192">
    <property type="entry name" value="APOBEC/CMP_deaminase_Zn-bd"/>
</dbReference>
<dbReference type="PANTHER" id="PTHR11079:SF161">
    <property type="entry name" value="CMP_DCMP-TYPE DEAMINASE DOMAIN-CONTAINING PROTEIN"/>
    <property type="match status" value="1"/>
</dbReference>
<dbReference type="PROSITE" id="PS00903">
    <property type="entry name" value="CYT_DCMP_DEAMINASES_1"/>
    <property type="match status" value="1"/>
</dbReference>
<dbReference type="PANTHER" id="PTHR11079">
    <property type="entry name" value="CYTOSINE DEAMINASE FAMILY MEMBER"/>
    <property type="match status" value="1"/>
</dbReference>
<dbReference type="PROSITE" id="PS51747">
    <property type="entry name" value="CYT_DCMP_DEAMINASES_2"/>
    <property type="match status" value="1"/>
</dbReference>
<dbReference type="InterPro" id="IPR016193">
    <property type="entry name" value="Cytidine_deaminase-like"/>
</dbReference>
<evidence type="ECO:0000256" key="1">
    <source>
        <dbReference type="ARBA" id="ARBA00022723"/>
    </source>
</evidence>
<dbReference type="Pfam" id="PF00383">
    <property type="entry name" value="dCMP_cyt_deam_1"/>
    <property type="match status" value="1"/>
</dbReference>
<organism evidence="4 5">
    <name type="scientific">Bowmanella denitrificans</name>
    <dbReference type="NCBI Taxonomy" id="366582"/>
    <lineage>
        <taxon>Bacteria</taxon>
        <taxon>Pseudomonadati</taxon>
        <taxon>Pseudomonadota</taxon>
        <taxon>Gammaproteobacteria</taxon>
        <taxon>Alteromonadales</taxon>
        <taxon>Alteromonadaceae</taxon>
        <taxon>Bowmanella</taxon>
    </lineage>
</organism>
<protein>
    <submittedName>
        <fullName evidence="4">Nucleoside deaminase</fullName>
    </submittedName>
</protein>
<keyword evidence="2" id="KW-0862">Zinc</keyword>
<evidence type="ECO:0000313" key="5">
    <source>
        <dbReference type="Proteomes" id="UP001501757"/>
    </source>
</evidence>
<dbReference type="RefSeq" id="WP_102795238.1">
    <property type="nucleotide sequence ID" value="NZ_BAAAEI010000014.1"/>
</dbReference>
<evidence type="ECO:0000259" key="3">
    <source>
        <dbReference type="PROSITE" id="PS51747"/>
    </source>
</evidence>